<sequence length="41" mass="4518">MGGVYATVSKTAAAPIEHVKLLMQNQDQMIKVGRLSEPYKN</sequence>
<comment type="caution">
    <text evidence="1">The sequence shown here is derived from an EMBL/GenBank/DDBJ whole genome shotgun (WGS) entry which is preliminary data.</text>
</comment>
<proteinExistence type="predicted"/>
<name>A0ACC1B2U8_9ROSI</name>
<keyword evidence="2" id="KW-1185">Reference proteome</keyword>
<dbReference type="Proteomes" id="UP001164250">
    <property type="component" value="Chromosome 7"/>
</dbReference>
<dbReference type="EMBL" id="CM047903">
    <property type="protein sequence ID" value="KAJ0093243.1"/>
    <property type="molecule type" value="Genomic_DNA"/>
</dbReference>
<protein>
    <submittedName>
        <fullName evidence="1">Uncharacterized protein</fullName>
    </submittedName>
</protein>
<evidence type="ECO:0000313" key="2">
    <source>
        <dbReference type="Proteomes" id="UP001164250"/>
    </source>
</evidence>
<reference evidence="2" key="1">
    <citation type="journal article" date="2023" name="G3 (Bethesda)">
        <title>Genome assembly and association tests identify interacting loci associated with vigor, precocity, and sex in interspecific pistachio rootstocks.</title>
        <authorList>
            <person name="Palmer W."/>
            <person name="Jacygrad E."/>
            <person name="Sagayaradj S."/>
            <person name="Cavanaugh K."/>
            <person name="Han R."/>
            <person name="Bertier L."/>
            <person name="Beede B."/>
            <person name="Kafkas S."/>
            <person name="Golino D."/>
            <person name="Preece J."/>
            <person name="Michelmore R."/>
        </authorList>
    </citation>
    <scope>NUCLEOTIDE SEQUENCE [LARGE SCALE GENOMIC DNA]</scope>
</reference>
<organism evidence="1 2">
    <name type="scientific">Pistacia atlantica</name>
    <dbReference type="NCBI Taxonomy" id="434234"/>
    <lineage>
        <taxon>Eukaryota</taxon>
        <taxon>Viridiplantae</taxon>
        <taxon>Streptophyta</taxon>
        <taxon>Embryophyta</taxon>
        <taxon>Tracheophyta</taxon>
        <taxon>Spermatophyta</taxon>
        <taxon>Magnoliopsida</taxon>
        <taxon>eudicotyledons</taxon>
        <taxon>Gunneridae</taxon>
        <taxon>Pentapetalae</taxon>
        <taxon>rosids</taxon>
        <taxon>malvids</taxon>
        <taxon>Sapindales</taxon>
        <taxon>Anacardiaceae</taxon>
        <taxon>Pistacia</taxon>
    </lineage>
</organism>
<accession>A0ACC1B2U8</accession>
<gene>
    <name evidence="1" type="ORF">Patl1_24870</name>
</gene>
<evidence type="ECO:0000313" key="1">
    <source>
        <dbReference type="EMBL" id="KAJ0093243.1"/>
    </source>
</evidence>